<sequence>MAWLYRLLIWLGVSSLFVTGVASARPDESAPPPPPPRVHPVLVSADMRPSLDLSGPWHMSIDPYRDGVAGFHGGDPGLSSRRYADIDIATTEKRDGNALFEQDPARSPIVTLPSSWLTQSPEMRHYVGLVWYQRHFTAHKRPGKRVFLRFGAANYAAHVYLNGKHVGEHRGGFTPFAFDVTKLLHDGDNQITVGVDSQRTDQDIPPPVTDWETYGGITRAITLIAVPDTYIDDAWIRLTHDGHIRASGRLDGPAAANMPVRVTIAGLGLTLDARTDAHGDWQAAVPAPASLKRWSPDSPTLYDVAVKAGDDTLHDRIGFRTVSVDGDRILLNGKPIFLRGISLHAEEFGVDPSHVITPEAARALLEEAKYGLHANYVRLAHYPHPEVMLRTADKMGLLVWSEIPVYWRVDFSNPDTLSQARQMLAENITRDRNRASIMLWSVGNETPVSPARNRFLQTLAADAHRLDDTRLVSAALLSHREKRNGVDTVVIDDPLIPSLDVMAINTYNGWYGNDSLASLPSIAWASKYHKPLIFSELGAGAKAGVHDSTGTHKFSEEYQAEYYRQTLAMAAKIPFLRGMSPWILKDFRSPRRQHPVYQQGWNRKGLESETGVRKEAFFVLARQYARWAKQPPGSPK</sequence>
<evidence type="ECO:0000256" key="1">
    <source>
        <dbReference type="ARBA" id="ARBA00007401"/>
    </source>
</evidence>
<dbReference type="PROSITE" id="PS00608">
    <property type="entry name" value="GLYCOSYL_HYDROL_F2_2"/>
    <property type="match status" value="1"/>
</dbReference>
<comment type="similarity">
    <text evidence="1">Belongs to the glycosyl hydrolase 2 family.</text>
</comment>
<keyword evidence="7" id="KW-1185">Reference proteome</keyword>
<evidence type="ECO:0000313" key="6">
    <source>
        <dbReference type="EMBL" id="MBB5718411.1"/>
    </source>
</evidence>
<evidence type="ECO:0000313" key="7">
    <source>
        <dbReference type="Proteomes" id="UP000554342"/>
    </source>
</evidence>
<dbReference type="Proteomes" id="UP000554342">
    <property type="component" value="Unassembled WGS sequence"/>
</dbReference>
<keyword evidence="3 6" id="KW-0326">Glycosidase</keyword>
<gene>
    <name evidence="6" type="ORF">FHR23_001318</name>
</gene>
<proteinExistence type="inferred from homology"/>
<feature type="domain" description="Glycosyl hydrolases family 2 sugar binding" evidence="5">
    <location>
        <begin position="118"/>
        <end position="227"/>
    </location>
</feature>
<dbReference type="Pfam" id="PF02837">
    <property type="entry name" value="Glyco_hydro_2_N"/>
    <property type="match status" value="1"/>
</dbReference>
<evidence type="ECO:0000259" key="5">
    <source>
        <dbReference type="Pfam" id="PF02837"/>
    </source>
</evidence>
<dbReference type="Pfam" id="PF02836">
    <property type="entry name" value="Glyco_hydro_2_C"/>
    <property type="match status" value="1"/>
</dbReference>
<dbReference type="PANTHER" id="PTHR10066">
    <property type="entry name" value="BETA-GLUCURONIDASE"/>
    <property type="match status" value="1"/>
</dbReference>
<evidence type="ECO:0000256" key="3">
    <source>
        <dbReference type="ARBA" id="ARBA00023295"/>
    </source>
</evidence>
<dbReference type="InterPro" id="IPR017853">
    <property type="entry name" value="GH"/>
</dbReference>
<dbReference type="GO" id="GO:0005975">
    <property type="term" value="P:carbohydrate metabolic process"/>
    <property type="evidence" value="ECO:0007669"/>
    <property type="project" value="InterPro"/>
</dbReference>
<comment type="caution">
    <text evidence="6">The sequence shown here is derived from an EMBL/GenBank/DDBJ whole genome shotgun (WGS) entry which is preliminary data.</text>
</comment>
<accession>A0A840YXE8</accession>
<dbReference type="InterPro" id="IPR023232">
    <property type="entry name" value="Glyco_hydro_2_AS"/>
</dbReference>
<name>A0A840YXE8_9SPHN</name>
<dbReference type="InterPro" id="IPR008979">
    <property type="entry name" value="Galactose-bd-like_sf"/>
</dbReference>
<dbReference type="InterPro" id="IPR006103">
    <property type="entry name" value="Glyco_hydro_2_cat"/>
</dbReference>
<evidence type="ECO:0000256" key="2">
    <source>
        <dbReference type="ARBA" id="ARBA00022801"/>
    </source>
</evidence>
<dbReference type="EMBL" id="JACIJI010000001">
    <property type="protein sequence ID" value="MBB5718411.1"/>
    <property type="molecule type" value="Genomic_DNA"/>
</dbReference>
<feature type="domain" description="Glycoside hydrolase family 2 catalytic" evidence="4">
    <location>
        <begin position="322"/>
        <end position="564"/>
    </location>
</feature>
<dbReference type="GO" id="GO:0004566">
    <property type="term" value="F:beta-glucuronidase activity"/>
    <property type="evidence" value="ECO:0007669"/>
    <property type="project" value="UniProtKB-EC"/>
</dbReference>
<reference evidence="6 7" key="1">
    <citation type="submission" date="2020-08" db="EMBL/GenBank/DDBJ databases">
        <title>Genomic Encyclopedia of Type Strains, Phase IV (KMG-IV): sequencing the most valuable type-strain genomes for metagenomic binning, comparative biology and taxonomic classification.</title>
        <authorList>
            <person name="Goeker M."/>
        </authorList>
    </citation>
    <scope>NUCLEOTIDE SEQUENCE [LARGE SCALE GENOMIC DNA]</scope>
    <source>
        <strain evidence="6 7">DSM 27203</strain>
    </source>
</reference>
<dbReference type="InterPro" id="IPR013783">
    <property type="entry name" value="Ig-like_fold"/>
</dbReference>
<dbReference type="SUPFAM" id="SSF49303">
    <property type="entry name" value="beta-Galactosidase/glucuronidase domain"/>
    <property type="match status" value="1"/>
</dbReference>
<dbReference type="InterPro" id="IPR036156">
    <property type="entry name" value="Beta-gal/glucu_dom_sf"/>
</dbReference>
<dbReference type="RefSeq" id="WP_184002049.1">
    <property type="nucleotide sequence ID" value="NZ_BAABIF010000004.1"/>
</dbReference>
<dbReference type="SUPFAM" id="SSF49785">
    <property type="entry name" value="Galactose-binding domain-like"/>
    <property type="match status" value="1"/>
</dbReference>
<dbReference type="InterPro" id="IPR006101">
    <property type="entry name" value="Glyco_hydro_2"/>
</dbReference>
<organism evidence="6 7">
    <name type="scientific">Stakelama sediminis</name>
    <dbReference type="NCBI Taxonomy" id="463200"/>
    <lineage>
        <taxon>Bacteria</taxon>
        <taxon>Pseudomonadati</taxon>
        <taxon>Pseudomonadota</taxon>
        <taxon>Alphaproteobacteria</taxon>
        <taxon>Sphingomonadales</taxon>
        <taxon>Sphingomonadaceae</taxon>
        <taxon>Stakelama</taxon>
    </lineage>
</organism>
<dbReference type="SUPFAM" id="SSF51445">
    <property type="entry name" value="(Trans)glycosidases"/>
    <property type="match status" value="1"/>
</dbReference>
<protein>
    <submittedName>
        <fullName evidence="6">Beta-glucuronidase</fullName>
        <ecNumber evidence="6">3.2.1.31</ecNumber>
    </submittedName>
</protein>
<dbReference type="InterPro" id="IPR006104">
    <property type="entry name" value="Glyco_hydro_2_N"/>
</dbReference>
<dbReference type="GO" id="GO:0030246">
    <property type="term" value="F:carbohydrate binding"/>
    <property type="evidence" value="ECO:0007669"/>
    <property type="project" value="TreeGrafter"/>
</dbReference>
<keyword evidence="2 6" id="KW-0378">Hydrolase</keyword>
<dbReference type="GO" id="GO:0019391">
    <property type="term" value="P:glucuronoside catabolic process"/>
    <property type="evidence" value="ECO:0007669"/>
    <property type="project" value="TreeGrafter"/>
</dbReference>
<dbReference type="Gene3D" id="2.60.120.260">
    <property type="entry name" value="Galactose-binding domain-like"/>
    <property type="match status" value="1"/>
</dbReference>
<evidence type="ECO:0000259" key="4">
    <source>
        <dbReference type="Pfam" id="PF02836"/>
    </source>
</evidence>
<dbReference type="AlphaFoldDB" id="A0A840YXE8"/>
<dbReference type="EC" id="3.2.1.31" evidence="6"/>
<dbReference type="Gene3D" id="2.60.40.10">
    <property type="entry name" value="Immunoglobulins"/>
    <property type="match status" value="1"/>
</dbReference>
<dbReference type="PANTHER" id="PTHR10066:SF67">
    <property type="entry name" value="BETA-GLUCURONIDASE"/>
    <property type="match status" value="1"/>
</dbReference>
<dbReference type="Gene3D" id="3.20.20.80">
    <property type="entry name" value="Glycosidases"/>
    <property type="match status" value="1"/>
</dbReference>
<dbReference type="PRINTS" id="PR00132">
    <property type="entry name" value="GLHYDRLASE2"/>
</dbReference>